<dbReference type="AlphaFoldDB" id="A0A4R5M657"/>
<dbReference type="Proteomes" id="UP000295722">
    <property type="component" value="Unassembled WGS sequence"/>
</dbReference>
<organism evidence="1 2">
    <name type="scientific">Paraburkholderia silviterrae</name>
    <dbReference type="NCBI Taxonomy" id="2528715"/>
    <lineage>
        <taxon>Bacteria</taxon>
        <taxon>Pseudomonadati</taxon>
        <taxon>Pseudomonadota</taxon>
        <taxon>Betaproteobacteria</taxon>
        <taxon>Burkholderiales</taxon>
        <taxon>Burkholderiaceae</taxon>
        <taxon>Paraburkholderia</taxon>
    </lineage>
</organism>
<dbReference type="InterPro" id="IPR021556">
    <property type="entry name" value="DUF2950"/>
</dbReference>
<reference evidence="1 2" key="1">
    <citation type="submission" date="2019-03" db="EMBL/GenBank/DDBJ databases">
        <title>Paraburkholderia sp. 4M-K11, isolated from subtropical forest soil.</title>
        <authorList>
            <person name="Gao Z.-H."/>
            <person name="Qiu L.-H."/>
        </authorList>
    </citation>
    <scope>NUCLEOTIDE SEQUENCE [LARGE SCALE GENOMIC DNA]</scope>
    <source>
        <strain evidence="1 2">4M-K11</strain>
    </source>
</reference>
<dbReference type="EMBL" id="SMRP01000011">
    <property type="protein sequence ID" value="TDG21450.1"/>
    <property type="molecule type" value="Genomic_DNA"/>
</dbReference>
<protein>
    <submittedName>
        <fullName evidence="1">DUF2950 domain-containing protein</fullName>
    </submittedName>
</protein>
<name>A0A4R5M657_9BURK</name>
<evidence type="ECO:0000313" key="1">
    <source>
        <dbReference type="EMBL" id="TDG21450.1"/>
    </source>
</evidence>
<gene>
    <name evidence="1" type="ORF">EYW47_21465</name>
</gene>
<accession>A0A4R5M657</accession>
<proteinExistence type="predicted"/>
<dbReference type="Pfam" id="PF11453">
    <property type="entry name" value="DUF2950"/>
    <property type="match status" value="1"/>
</dbReference>
<comment type="caution">
    <text evidence="1">The sequence shown here is derived from an EMBL/GenBank/DDBJ whole genome shotgun (WGS) entry which is preliminary data.</text>
</comment>
<sequence length="323" mass="34475">MIRKHARRLSQRASRSTRPAGLARLTSALAFALFAAPALLAMPGAGVASAQAVYATPEAAADAFTNALATNDHDAMKHVLGNDFQHFIPTKDIGQEDIYDFLGAWAKGHQIEADATPVAGKASAHLAVGDSGWTLPIPIVQSASGWRFDPREGASEVLTRRIGRNERAAMLSSLAYVDAQNDYRKLTQHYAQHIVSTPGTHDGLYWPVAPGETESPLGPLAEAMPHNAKVTPQEGYHGYHFRILTAQGAHADGGARGYLANGQLANGFALVAWPAQYGKTGVMSFIINQDGKLYQKNLGPNGARTAAALKSFDPDSSWQPTTP</sequence>
<evidence type="ECO:0000313" key="2">
    <source>
        <dbReference type="Proteomes" id="UP000295722"/>
    </source>
</evidence>
<keyword evidence="2" id="KW-1185">Reference proteome</keyword>
<dbReference type="OrthoDB" id="108782at2"/>
<dbReference type="RefSeq" id="WP_133196853.1">
    <property type="nucleotide sequence ID" value="NZ_JBHUCW010000033.1"/>
</dbReference>